<reference evidence="15" key="2">
    <citation type="submission" date="2004-02" db="EMBL/GenBank/DDBJ databases">
        <authorList>
            <consortium name="Genoscope"/>
            <consortium name="Whitehead Institute Centre for Genome Research"/>
        </authorList>
    </citation>
    <scope>NUCLEOTIDE SEQUENCE</scope>
</reference>
<dbReference type="SMART" id="SM01089">
    <property type="entry name" value="Connexin_CCC"/>
    <property type="match status" value="1"/>
</dbReference>
<comment type="subcellular location">
    <subcellularLocation>
        <location evidence="2">Cell junction</location>
        <location evidence="2">Gap junction</location>
    </subcellularLocation>
    <subcellularLocation>
        <location evidence="3 10">Cell membrane</location>
        <topology evidence="3 10">Multi-pass membrane protein</topology>
    </subcellularLocation>
</comment>
<accession>Q4SET7</accession>
<dbReference type="InterPro" id="IPR038359">
    <property type="entry name" value="Connexin_N_sf"/>
</dbReference>
<comment type="subunit">
    <text evidence="10">A connexon is composed of a hexamer of connexins.</text>
</comment>
<dbReference type="InterPro" id="IPR017990">
    <property type="entry name" value="Connexin_CS"/>
</dbReference>
<dbReference type="PRINTS" id="PR00206">
    <property type="entry name" value="CONNEXIN"/>
</dbReference>
<dbReference type="Gene3D" id="1.20.1440.80">
    <property type="entry name" value="Gap junction channel protein cysteine-rich domain"/>
    <property type="match status" value="1"/>
</dbReference>
<dbReference type="PANTHER" id="PTHR11984:SF6">
    <property type="entry name" value="GAP JUNCTION GAMMA-1 PROTEIN"/>
    <property type="match status" value="1"/>
</dbReference>
<evidence type="ECO:0000256" key="12">
    <source>
        <dbReference type="SAM" id="Phobius"/>
    </source>
</evidence>
<dbReference type="GO" id="GO:0007267">
    <property type="term" value="P:cell-cell signaling"/>
    <property type="evidence" value="ECO:0007669"/>
    <property type="project" value="TreeGrafter"/>
</dbReference>
<name>Q4SET7_TETNG</name>
<dbReference type="SMART" id="SM00037">
    <property type="entry name" value="CNX"/>
    <property type="match status" value="1"/>
</dbReference>
<dbReference type="PANTHER" id="PTHR11984">
    <property type="entry name" value="CONNEXIN"/>
    <property type="match status" value="1"/>
</dbReference>
<feature type="compositionally biased region" description="Basic residues" evidence="11">
    <location>
        <begin position="404"/>
        <end position="424"/>
    </location>
</feature>
<dbReference type="InterPro" id="IPR013092">
    <property type="entry name" value="Connexin_N"/>
</dbReference>
<keyword evidence="9 12" id="KW-0472">Membrane</keyword>
<feature type="domain" description="Connexin cysteine-rich" evidence="14">
    <location>
        <begin position="200"/>
        <end position="266"/>
    </location>
</feature>
<evidence type="ECO:0000256" key="4">
    <source>
        <dbReference type="ARBA" id="ARBA00022475"/>
    </source>
</evidence>
<feature type="compositionally biased region" description="Polar residues" evidence="11">
    <location>
        <begin position="393"/>
        <end position="403"/>
    </location>
</feature>
<feature type="compositionally biased region" description="Basic and acidic residues" evidence="11">
    <location>
        <begin position="366"/>
        <end position="378"/>
    </location>
</feature>
<evidence type="ECO:0000256" key="6">
    <source>
        <dbReference type="ARBA" id="ARBA00022868"/>
    </source>
</evidence>
<feature type="region of interest" description="Disordered" evidence="11">
    <location>
        <begin position="354"/>
        <end position="424"/>
    </location>
</feature>
<evidence type="ECO:0000256" key="3">
    <source>
        <dbReference type="ARBA" id="ARBA00004651"/>
    </source>
</evidence>
<dbReference type="KEGG" id="tng:GSTEN00019395G001"/>
<evidence type="ECO:0000313" key="15">
    <source>
        <dbReference type="EMBL" id="CAG00845.1"/>
    </source>
</evidence>
<feature type="transmembrane region" description="Helical" evidence="12">
    <location>
        <begin position="242"/>
        <end position="261"/>
    </location>
</feature>
<evidence type="ECO:0000256" key="8">
    <source>
        <dbReference type="ARBA" id="ARBA00022989"/>
    </source>
</evidence>
<gene>
    <name evidence="15" type="ORF">GSTENG00019395001</name>
</gene>
<dbReference type="InterPro" id="IPR019570">
    <property type="entry name" value="Connexin_CCC"/>
</dbReference>
<keyword evidence="6 10" id="KW-0303">Gap junction</keyword>
<evidence type="ECO:0000256" key="11">
    <source>
        <dbReference type="SAM" id="MobiDB-lite"/>
    </source>
</evidence>
<comment type="function">
    <text evidence="1 10">One gap junction consists of a cluster of closely packed pairs of transmembrane channels, the connexons, through which materials of low MW diffuse from one cell to a neighboring cell.</text>
</comment>
<comment type="caution">
    <text evidence="15">The sequence shown here is derived from an EMBL/GenBank/DDBJ whole genome shotgun (WGS) entry which is preliminary data.</text>
</comment>
<dbReference type="GO" id="GO:0005922">
    <property type="term" value="C:connexin complex"/>
    <property type="evidence" value="ECO:0007669"/>
    <property type="project" value="InterPro"/>
</dbReference>
<dbReference type="GO" id="GO:0005243">
    <property type="term" value="F:gap junction channel activity"/>
    <property type="evidence" value="ECO:0007669"/>
    <property type="project" value="TreeGrafter"/>
</dbReference>
<evidence type="ECO:0000256" key="9">
    <source>
        <dbReference type="ARBA" id="ARBA00023136"/>
    </source>
</evidence>
<evidence type="ECO:0000256" key="5">
    <source>
        <dbReference type="ARBA" id="ARBA00022692"/>
    </source>
</evidence>
<reference evidence="15" key="1">
    <citation type="journal article" date="2004" name="Nature">
        <title>Genome duplication in the teleost fish Tetraodon nigroviridis reveals the early vertebrate proto-karyotype.</title>
        <authorList>
            <person name="Jaillon O."/>
            <person name="Aury J.-M."/>
            <person name="Brunet F."/>
            <person name="Petit J.-L."/>
            <person name="Stange-Thomann N."/>
            <person name="Mauceli E."/>
            <person name="Bouneau L."/>
            <person name="Fischer C."/>
            <person name="Ozouf-Costaz C."/>
            <person name="Bernot A."/>
            <person name="Nicaud S."/>
            <person name="Jaffe D."/>
            <person name="Fisher S."/>
            <person name="Lutfalla G."/>
            <person name="Dossat C."/>
            <person name="Segurens B."/>
            <person name="Dasilva C."/>
            <person name="Salanoubat M."/>
            <person name="Levy M."/>
            <person name="Boudet N."/>
            <person name="Castellano S."/>
            <person name="Anthouard V."/>
            <person name="Jubin C."/>
            <person name="Castelli V."/>
            <person name="Katinka M."/>
            <person name="Vacherie B."/>
            <person name="Biemont C."/>
            <person name="Skalli Z."/>
            <person name="Cattolico L."/>
            <person name="Poulain J."/>
            <person name="De Berardinis V."/>
            <person name="Cruaud C."/>
            <person name="Duprat S."/>
            <person name="Brottier P."/>
            <person name="Coutanceau J.-P."/>
            <person name="Gouzy J."/>
            <person name="Parra G."/>
            <person name="Lardier G."/>
            <person name="Chapple C."/>
            <person name="McKernan K.J."/>
            <person name="McEwan P."/>
            <person name="Bosak S."/>
            <person name="Kellis M."/>
            <person name="Volff J.-N."/>
            <person name="Guigo R."/>
            <person name="Zody M.C."/>
            <person name="Mesirov J."/>
            <person name="Lindblad-Toh K."/>
            <person name="Birren B."/>
            <person name="Nusbaum C."/>
            <person name="Kahn D."/>
            <person name="Robinson-Rechavi M."/>
            <person name="Laudet V."/>
            <person name="Schachter V."/>
            <person name="Quetier F."/>
            <person name="Saurin W."/>
            <person name="Scarpelli C."/>
            <person name="Wincker P."/>
            <person name="Lander E.S."/>
            <person name="Weissenbach J."/>
            <person name="Roest Crollius H."/>
        </authorList>
    </citation>
    <scope>NUCLEOTIDE SEQUENCE [LARGE SCALE GENOMIC DNA]</scope>
</reference>
<evidence type="ECO:0000259" key="14">
    <source>
        <dbReference type="SMART" id="SM01089"/>
    </source>
</evidence>
<evidence type="ECO:0000256" key="1">
    <source>
        <dbReference type="ARBA" id="ARBA00003922"/>
    </source>
</evidence>
<keyword evidence="5 10" id="KW-0812">Transmembrane</keyword>
<dbReference type="AlphaFoldDB" id="Q4SET7"/>
<dbReference type="FunFam" id="1.20.1440.80:FF:000003">
    <property type="entry name" value="Gap junction protein"/>
    <property type="match status" value="1"/>
</dbReference>
<evidence type="ECO:0000256" key="10">
    <source>
        <dbReference type="RuleBase" id="RU000630"/>
    </source>
</evidence>
<evidence type="ECO:0000256" key="2">
    <source>
        <dbReference type="ARBA" id="ARBA00004610"/>
    </source>
</evidence>
<protein>
    <recommendedName>
        <fullName evidence="10">Gap junction protein</fullName>
    </recommendedName>
</protein>
<keyword evidence="8 12" id="KW-1133">Transmembrane helix</keyword>
<dbReference type="OrthoDB" id="8875898at2759"/>
<dbReference type="InterPro" id="IPR000500">
    <property type="entry name" value="Connexin"/>
</dbReference>
<feature type="transmembrane region" description="Helical" evidence="12">
    <location>
        <begin position="76"/>
        <end position="96"/>
    </location>
</feature>
<sequence>MSWSFLTRLLEEIHNHSTFVGKIWLTVLVVFRIVLTAVGGESIYYDEQSKFVCNSGQPGCENVCYDAFAPLSHVRFWVFQIILVATPSLMYLGYAVNKIARTEEQVGGMGVRGCSQRKLKRKLYLADRKQHRGIEEAEDDQEEDPMIYEMAEVGSDCSEETKGNVVGKDKVKVRHDGRQRIKEDGLMRIYVLQLLARCLLEVAFLCGQYALYGFAVPPTYVCSQLPCPHSVDCFVSRPTEKTVFLIIMYIVSLLCLMLNIWEMLHLGIGTICEIIRSRRVPEEELYGLTQAKEPHAREDYSSYPFSWNAPSAPPGYNITIKPPMVPAERHDQPLPVTDLTSAKMACRQNHANIAHEEQQQYNNNDENLRRAGMGDDRTRSHHSQNRLEMDASAHSQPQGQNNNKPHRDRKHRQASKHASGKADA</sequence>
<feature type="non-terminal residue" evidence="15">
    <location>
        <position position="424"/>
    </location>
</feature>
<dbReference type="EMBL" id="CAAE01014613">
    <property type="protein sequence ID" value="CAG00845.1"/>
    <property type="molecule type" value="Genomic_DNA"/>
</dbReference>
<keyword evidence="7" id="KW-0965">Cell junction</keyword>
<feature type="domain" description="Connexin N-terminal" evidence="13">
    <location>
        <begin position="42"/>
        <end position="75"/>
    </location>
</feature>
<feature type="transmembrane region" description="Helical" evidence="12">
    <location>
        <begin position="21"/>
        <end position="40"/>
    </location>
</feature>
<proteinExistence type="inferred from homology"/>
<keyword evidence="4" id="KW-1003">Cell membrane</keyword>
<dbReference type="PROSITE" id="PS00408">
    <property type="entry name" value="CONNEXINS_2"/>
    <property type="match status" value="1"/>
</dbReference>
<dbReference type="Pfam" id="PF00029">
    <property type="entry name" value="Connexin"/>
    <property type="match status" value="1"/>
</dbReference>
<evidence type="ECO:0000256" key="7">
    <source>
        <dbReference type="ARBA" id="ARBA00022949"/>
    </source>
</evidence>
<organism evidence="15">
    <name type="scientific">Tetraodon nigroviridis</name>
    <name type="common">Spotted green pufferfish</name>
    <name type="synonym">Chelonodon nigroviridis</name>
    <dbReference type="NCBI Taxonomy" id="99883"/>
    <lineage>
        <taxon>Eukaryota</taxon>
        <taxon>Metazoa</taxon>
        <taxon>Chordata</taxon>
        <taxon>Craniata</taxon>
        <taxon>Vertebrata</taxon>
        <taxon>Euteleostomi</taxon>
        <taxon>Actinopterygii</taxon>
        <taxon>Neopterygii</taxon>
        <taxon>Teleostei</taxon>
        <taxon>Neoteleostei</taxon>
        <taxon>Acanthomorphata</taxon>
        <taxon>Eupercaria</taxon>
        <taxon>Tetraodontiformes</taxon>
        <taxon>Tetradontoidea</taxon>
        <taxon>Tetraodontidae</taxon>
        <taxon>Tetraodon</taxon>
    </lineage>
</organism>
<comment type="similarity">
    <text evidence="10">Belongs to the connexin family.</text>
</comment>
<evidence type="ECO:0000259" key="13">
    <source>
        <dbReference type="SMART" id="SM00037"/>
    </source>
</evidence>